<keyword evidence="2" id="KW-0812">Transmembrane</keyword>
<dbReference type="AlphaFoldDB" id="A0A453A776"/>
<protein>
    <submittedName>
        <fullName evidence="3">Uncharacterized protein</fullName>
    </submittedName>
</protein>
<feature type="region of interest" description="Disordered" evidence="1">
    <location>
        <begin position="41"/>
        <end position="75"/>
    </location>
</feature>
<keyword evidence="2" id="KW-1133">Transmembrane helix</keyword>
<name>A0A453A776_AEGTS</name>
<evidence type="ECO:0000313" key="3">
    <source>
        <dbReference type="EnsemblPlants" id="AET2Gv20010400.12"/>
    </source>
</evidence>
<feature type="transmembrane region" description="Helical" evidence="2">
    <location>
        <begin position="124"/>
        <end position="144"/>
    </location>
</feature>
<proteinExistence type="predicted"/>
<evidence type="ECO:0000313" key="4">
    <source>
        <dbReference type="Proteomes" id="UP000015105"/>
    </source>
</evidence>
<dbReference type="Proteomes" id="UP000015105">
    <property type="component" value="Chromosome 2D"/>
</dbReference>
<keyword evidence="2" id="KW-0472">Membrane</keyword>
<evidence type="ECO:0000256" key="2">
    <source>
        <dbReference type="SAM" id="Phobius"/>
    </source>
</evidence>
<sequence>PRQRVWGWWRRTGQRNPAPPLARVGRYLHFVPTGSLALQISPARRQARNSQGPDPDKPVRQGGPGVAPQDRHWDRCQPPDLFGRGGLGSGEKNPLYELRKDGSAVQVRTMGSSLDCPTGSYNCLLFRCSSVCLVGFVATCVYILSKTHED</sequence>
<keyword evidence="4" id="KW-1185">Reference proteome</keyword>
<reference evidence="3" key="3">
    <citation type="journal article" date="2017" name="Nature">
        <title>Genome sequence of the progenitor of the wheat D genome Aegilops tauschii.</title>
        <authorList>
            <person name="Luo M.C."/>
            <person name="Gu Y.Q."/>
            <person name="Puiu D."/>
            <person name="Wang H."/>
            <person name="Twardziok S.O."/>
            <person name="Deal K.R."/>
            <person name="Huo N."/>
            <person name="Zhu T."/>
            <person name="Wang L."/>
            <person name="Wang Y."/>
            <person name="McGuire P.E."/>
            <person name="Liu S."/>
            <person name="Long H."/>
            <person name="Ramasamy R.K."/>
            <person name="Rodriguez J.C."/>
            <person name="Van S.L."/>
            <person name="Yuan L."/>
            <person name="Wang Z."/>
            <person name="Xia Z."/>
            <person name="Xiao L."/>
            <person name="Anderson O.D."/>
            <person name="Ouyang S."/>
            <person name="Liang Y."/>
            <person name="Zimin A.V."/>
            <person name="Pertea G."/>
            <person name="Qi P."/>
            <person name="Bennetzen J.L."/>
            <person name="Dai X."/>
            <person name="Dawson M.W."/>
            <person name="Muller H.G."/>
            <person name="Kugler K."/>
            <person name="Rivarola-Duarte L."/>
            <person name="Spannagl M."/>
            <person name="Mayer K.F.X."/>
            <person name="Lu F.H."/>
            <person name="Bevan M.W."/>
            <person name="Leroy P."/>
            <person name="Li P."/>
            <person name="You F.M."/>
            <person name="Sun Q."/>
            <person name="Liu Z."/>
            <person name="Lyons E."/>
            <person name="Wicker T."/>
            <person name="Salzberg S.L."/>
            <person name="Devos K.M."/>
            <person name="Dvorak J."/>
        </authorList>
    </citation>
    <scope>NUCLEOTIDE SEQUENCE [LARGE SCALE GENOMIC DNA]</scope>
    <source>
        <strain evidence="3">cv. AL8/78</strain>
    </source>
</reference>
<dbReference type="EnsemblPlants" id="AET2Gv20010400.12">
    <property type="protein sequence ID" value="AET2Gv20010400.12"/>
    <property type="gene ID" value="AET2Gv20010400"/>
</dbReference>
<dbReference type="Gramene" id="AET2Gv20010400.12">
    <property type="protein sequence ID" value="AET2Gv20010400.12"/>
    <property type="gene ID" value="AET2Gv20010400"/>
</dbReference>
<organism evidence="3 4">
    <name type="scientific">Aegilops tauschii subsp. strangulata</name>
    <name type="common">Goatgrass</name>
    <dbReference type="NCBI Taxonomy" id="200361"/>
    <lineage>
        <taxon>Eukaryota</taxon>
        <taxon>Viridiplantae</taxon>
        <taxon>Streptophyta</taxon>
        <taxon>Embryophyta</taxon>
        <taxon>Tracheophyta</taxon>
        <taxon>Spermatophyta</taxon>
        <taxon>Magnoliopsida</taxon>
        <taxon>Liliopsida</taxon>
        <taxon>Poales</taxon>
        <taxon>Poaceae</taxon>
        <taxon>BOP clade</taxon>
        <taxon>Pooideae</taxon>
        <taxon>Triticodae</taxon>
        <taxon>Triticeae</taxon>
        <taxon>Triticinae</taxon>
        <taxon>Aegilops</taxon>
    </lineage>
</organism>
<accession>A0A453A776</accession>
<reference evidence="3" key="5">
    <citation type="journal article" date="2021" name="G3 (Bethesda)">
        <title>Aegilops tauschii genome assembly Aet v5.0 features greater sequence contiguity and improved annotation.</title>
        <authorList>
            <person name="Wang L."/>
            <person name="Zhu T."/>
            <person name="Rodriguez J.C."/>
            <person name="Deal K.R."/>
            <person name="Dubcovsky J."/>
            <person name="McGuire P.E."/>
            <person name="Lux T."/>
            <person name="Spannagl M."/>
            <person name="Mayer K.F.X."/>
            <person name="Baldrich P."/>
            <person name="Meyers B.C."/>
            <person name="Huo N."/>
            <person name="Gu Y.Q."/>
            <person name="Zhou H."/>
            <person name="Devos K.M."/>
            <person name="Bennetzen J.L."/>
            <person name="Unver T."/>
            <person name="Budak H."/>
            <person name="Gulick P.J."/>
            <person name="Galiba G."/>
            <person name="Kalapos B."/>
            <person name="Nelson D.R."/>
            <person name="Li P."/>
            <person name="You F.M."/>
            <person name="Luo M.C."/>
            <person name="Dvorak J."/>
        </authorList>
    </citation>
    <scope>NUCLEOTIDE SEQUENCE [LARGE SCALE GENOMIC DNA]</scope>
    <source>
        <strain evidence="3">cv. AL8/78</strain>
    </source>
</reference>
<reference evidence="3" key="4">
    <citation type="submission" date="2019-03" db="UniProtKB">
        <authorList>
            <consortium name="EnsemblPlants"/>
        </authorList>
    </citation>
    <scope>IDENTIFICATION</scope>
</reference>
<reference evidence="4" key="2">
    <citation type="journal article" date="2017" name="Nat. Plants">
        <title>The Aegilops tauschii genome reveals multiple impacts of transposons.</title>
        <authorList>
            <person name="Zhao G."/>
            <person name="Zou C."/>
            <person name="Li K."/>
            <person name="Wang K."/>
            <person name="Li T."/>
            <person name="Gao L."/>
            <person name="Zhang X."/>
            <person name="Wang H."/>
            <person name="Yang Z."/>
            <person name="Liu X."/>
            <person name="Jiang W."/>
            <person name="Mao L."/>
            <person name="Kong X."/>
            <person name="Jiao Y."/>
            <person name="Jia J."/>
        </authorList>
    </citation>
    <scope>NUCLEOTIDE SEQUENCE [LARGE SCALE GENOMIC DNA]</scope>
    <source>
        <strain evidence="4">cv. AL8/78</strain>
    </source>
</reference>
<evidence type="ECO:0000256" key="1">
    <source>
        <dbReference type="SAM" id="MobiDB-lite"/>
    </source>
</evidence>
<reference evidence="4" key="1">
    <citation type="journal article" date="2014" name="Science">
        <title>Ancient hybridizations among the ancestral genomes of bread wheat.</title>
        <authorList>
            <consortium name="International Wheat Genome Sequencing Consortium,"/>
            <person name="Marcussen T."/>
            <person name="Sandve S.R."/>
            <person name="Heier L."/>
            <person name="Spannagl M."/>
            <person name="Pfeifer M."/>
            <person name="Jakobsen K.S."/>
            <person name="Wulff B.B."/>
            <person name="Steuernagel B."/>
            <person name="Mayer K.F."/>
            <person name="Olsen O.A."/>
        </authorList>
    </citation>
    <scope>NUCLEOTIDE SEQUENCE [LARGE SCALE GENOMIC DNA]</scope>
    <source>
        <strain evidence="4">cv. AL8/78</strain>
    </source>
</reference>